<accession>A0AAI9XPR4</accession>
<dbReference type="EMBL" id="MLGG01000024">
    <property type="protein sequence ID" value="KAK1455573.1"/>
    <property type="molecule type" value="Genomic_DNA"/>
</dbReference>
<gene>
    <name evidence="3" type="ORF">CMEL01_04333</name>
</gene>
<evidence type="ECO:0000259" key="2">
    <source>
        <dbReference type="Pfam" id="PF22893"/>
    </source>
</evidence>
<dbReference type="InterPro" id="IPR054464">
    <property type="entry name" value="ULD_fung"/>
</dbReference>
<feature type="domain" description="Ubiquitin-like" evidence="2">
    <location>
        <begin position="18"/>
        <end position="96"/>
    </location>
</feature>
<feature type="region of interest" description="Disordered" evidence="1">
    <location>
        <begin position="143"/>
        <end position="167"/>
    </location>
</feature>
<keyword evidence="4" id="KW-1185">Reference proteome</keyword>
<dbReference type="Proteomes" id="UP001239795">
    <property type="component" value="Unassembled WGS sequence"/>
</dbReference>
<evidence type="ECO:0000313" key="3">
    <source>
        <dbReference type="EMBL" id="KAK1455573.1"/>
    </source>
</evidence>
<feature type="region of interest" description="Disordered" evidence="1">
    <location>
        <begin position="187"/>
        <end position="220"/>
    </location>
</feature>
<comment type="caution">
    <text evidence="3">The sequence shown here is derived from an EMBL/GenBank/DDBJ whole genome shotgun (WGS) entry which is preliminary data.</text>
</comment>
<proteinExistence type="predicted"/>
<feature type="non-terminal residue" evidence="3">
    <location>
        <position position="1"/>
    </location>
</feature>
<organism evidence="3 4">
    <name type="scientific">Colletotrichum melonis</name>
    <dbReference type="NCBI Taxonomy" id="1209925"/>
    <lineage>
        <taxon>Eukaryota</taxon>
        <taxon>Fungi</taxon>
        <taxon>Dikarya</taxon>
        <taxon>Ascomycota</taxon>
        <taxon>Pezizomycotina</taxon>
        <taxon>Sordariomycetes</taxon>
        <taxon>Hypocreomycetidae</taxon>
        <taxon>Glomerellales</taxon>
        <taxon>Glomerellaceae</taxon>
        <taxon>Colletotrichum</taxon>
        <taxon>Colletotrichum acutatum species complex</taxon>
    </lineage>
</organism>
<evidence type="ECO:0000256" key="1">
    <source>
        <dbReference type="SAM" id="MobiDB-lite"/>
    </source>
</evidence>
<name>A0AAI9XPR4_9PEZI</name>
<dbReference type="AlphaFoldDB" id="A0AAI9XPR4"/>
<feature type="compositionally biased region" description="Basic and acidic residues" evidence="1">
    <location>
        <begin position="202"/>
        <end position="215"/>
    </location>
</feature>
<dbReference type="Pfam" id="PF22893">
    <property type="entry name" value="ULD_2"/>
    <property type="match status" value="1"/>
</dbReference>
<reference evidence="3 4" key="1">
    <citation type="submission" date="2016-10" db="EMBL/GenBank/DDBJ databases">
        <title>The genome sequence of Colletotrichum fioriniae PJ7.</title>
        <authorList>
            <person name="Baroncelli R."/>
        </authorList>
    </citation>
    <scope>NUCLEOTIDE SEQUENCE [LARGE SCALE GENOMIC DNA]</scope>
    <source>
        <strain evidence="3">Col 31</strain>
    </source>
</reference>
<sequence>ETCRRFFRGPGSNPQRLLFFEDALGVVVVLPIEWLESWEHLRSLISNRFESKMGHQKVLRGEYASEDEANGFEVTLLPWNKAIRPGRKINMAMKFRRVEEGSKAEDHVYICPGCHAVRSDAQDDQINLKCGMWMRSSRTRLEGYPQSVTSSDFSLTADEGSRENEDDPRHYHRVLFNIFVLSPPLPKETASPRTIPSLEECDSSKESPRKGERGPISRTDSPYLSKIVLSSHPMNRYARKIASSRRRVSSNSPTCPRNEYRYGWTYVSCLILKQISFLAKSNGVKCYCYSPEISMNEYGCLYCRHRRCLDCRVATVLVKKERRKA</sequence>
<evidence type="ECO:0000313" key="4">
    <source>
        <dbReference type="Proteomes" id="UP001239795"/>
    </source>
</evidence>
<protein>
    <recommendedName>
        <fullName evidence="2">Ubiquitin-like domain-containing protein</fullName>
    </recommendedName>
</protein>